<dbReference type="InterPro" id="IPR023346">
    <property type="entry name" value="Lysozyme-like_dom_sf"/>
</dbReference>
<dbReference type="AlphaFoldDB" id="A0AAC9TYK5"/>
<dbReference type="PANTHER" id="PTHR30163">
    <property type="entry name" value="MEMBRANE-BOUND LYTIC MUREIN TRANSGLYCOSYLASE B"/>
    <property type="match status" value="1"/>
</dbReference>
<feature type="domain" description="Peptidoglycan binding-like" evidence="1">
    <location>
        <begin position="363"/>
        <end position="417"/>
    </location>
</feature>
<dbReference type="InterPro" id="IPR043426">
    <property type="entry name" value="MltB-like"/>
</dbReference>
<proteinExistence type="predicted"/>
<dbReference type="CDD" id="cd13399">
    <property type="entry name" value="Slt35-like"/>
    <property type="match status" value="1"/>
</dbReference>
<dbReference type="Pfam" id="PF01471">
    <property type="entry name" value="PG_binding_1"/>
    <property type="match status" value="1"/>
</dbReference>
<organism evidence="3 4">
    <name type="scientific">Shewanella marisflavi</name>
    <dbReference type="NCBI Taxonomy" id="260364"/>
    <lineage>
        <taxon>Bacteria</taxon>
        <taxon>Pseudomonadati</taxon>
        <taxon>Pseudomonadota</taxon>
        <taxon>Gammaproteobacteria</taxon>
        <taxon>Alteromonadales</taxon>
        <taxon>Shewanellaceae</taxon>
        <taxon>Shewanella</taxon>
    </lineage>
</organism>
<dbReference type="Gene3D" id="1.10.8.350">
    <property type="entry name" value="Bacterial muramidase"/>
    <property type="match status" value="1"/>
</dbReference>
<dbReference type="Gene3D" id="1.10.530.10">
    <property type="match status" value="1"/>
</dbReference>
<dbReference type="Proteomes" id="UP000198233">
    <property type="component" value="Chromosome"/>
</dbReference>
<dbReference type="SUPFAM" id="SSF53955">
    <property type="entry name" value="Lysozyme-like"/>
    <property type="match status" value="1"/>
</dbReference>
<dbReference type="EMBL" id="CP022272">
    <property type="protein sequence ID" value="ASJ96635.1"/>
    <property type="molecule type" value="Genomic_DNA"/>
</dbReference>
<dbReference type="GO" id="GO:0009253">
    <property type="term" value="P:peptidoglycan catabolic process"/>
    <property type="evidence" value="ECO:0007669"/>
    <property type="project" value="TreeGrafter"/>
</dbReference>
<gene>
    <name evidence="3" type="ORF">CFF01_08550</name>
</gene>
<dbReference type="InterPro" id="IPR011970">
    <property type="entry name" value="MltB_2"/>
</dbReference>
<evidence type="ECO:0000313" key="4">
    <source>
        <dbReference type="Proteomes" id="UP000198233"/>
    </source>
</evidence>
<dbReference type="FunFam" id="1.10.8.350:FF:000001">
    <property type="entry name" value="Lytic murein transglycosylase B"/>
    <property type="match status" value="1"/>
</dbReference>
<dbReference type="InterPro" id="IPR036365">
    <property type="entry name" value="PGBD-like_sf"/>
</dbReference>
<dbReference type="InterPro" id="IPR002477">
    <property type="entry name" value="Peptidoglycan-bd-like"/>
</dbReference>
<dbReference type="GO" id="GO:0008933">
    <property type="term" value="F:peptidoglycan lytic transglycosylase activity"/>
    <property type="evidence" value="ECO:0007669"/>
    <property type="project" value="TreeGrafter"/>
</dbReference>
<feature type="domain" description="Transglycosylase SLT" evidence="2">
    <location>
        <begin position="51"/>
        <end position="342"/>
    </location>
</feature>
<evidence type="ECO:0000313" key="3">
    <source>
        <dbReference type="EMBL" id="ASJ96635.1"/>
    </source>
</evidence>
<dbReference type="InterPro" id="IPR031304">
    <property type="entry name" value="SLT_2"/>
</dbReference>
<dbReference type="Gene3D" id="1.10.101.10">
    <property type="entry name" value="PGBD-like superfamily/PGBD"/>
    <property type="match status" value="1"/>
</dbReference>
<dbReference type="Pfam" id="PF13406">
    <property type="entry name" value="SLT_2"/>
    <property type="match status" value="1"/>
</dbReference>
<protein>
    <submittedName>
        <fullName evidence="3">Lytic transglycosylase</fullName>
    </submittedName>
</protein>
<name>A0AAC9TYK5_9GAMM</name>
<dbReference type="InterPro" id="IPR036366">
    <property type="entry name" value="PGBDSf"/>
</dbReference>
<dbReference type="KEGG" id="smav:CFF01_08550"/>
<dbReference type="NCBIfam" id="TIGR02283">
    <property type="entry name" value="MltB_2"/>
    <property type="match status" value="1"/>
</dbReference>
<dbReference type="PANTHER" id="PTHR30163:SF8">
    <property type="entry name" value="LYTIC MUREIN TRANSGLYCOSYLASE"/>
    <property type="match status" value="1"/>
</dbReference>
<sequence>MVLIFCWLQIIKFLILLAVFRGVSILKKLLTYASLLFATGLHSATALAQDFDTCVVALKEKALAAGVSQATVESSLGKVKYVARVIELDKKQPEFSQTFDNYFSKRVTDWRVKEGRRLLKEHGTLLNKLKQEYGIPPQYLVAFWGLETNFGSYKGKMPVIDSLTTLACDPRRSDYFTGELIQALKLKEAYQFDNEQMQGSWAGAMGHTQFMPSAYAKYAVDADGDGKADLFNSTQDALSSAANFLNQLGWARNERWGREVLLPKGYDFRHLGRNDKQSLTTWAELGLTQVSGKALSTPDMQAALYLPAGHSGPAFLGYDNFDVIMRWNRSEFYAIAVGHLADRINGAAPLHITPPKHDNISRAKLKLLQEKLNEKGFDVGKPDGVLGVNSRAGLQAFQRSVGLVADGFPSDDTFSALGIK</sequence>
<reference evidence="3 4" key="1">
    <citation type="submission" date="2017-06" db="EMBL/GenBank/DDBJ databases">
        <title>Complete genome sequence of Shewanella marisflavi EP1 associated with anaerobic 2,4-dinitrotoluene reduction and salt tolerance.</title>
        <authorList>
            <person name="Huang J."/>
        </authorList>
    </citation>
    <scope>NUCLEOTIDE SEQUENCE [LARGE SCALE GENOMIC DNA]</scope>
    <source>
        <strain evidence="3 4">EP1</strain>
    </source>
</reference>
<evidence type="ECO:0000259" key="2">
    <source>
        <dbReference type="Pfam" id="PF13406"/>
    </source>
</evidence>
<dbReference type="SUPFAM" id="SSF47090">
    <property type="entry name" value="PGBD-like"/>
    <property type="match status" value="1"/>
</dbReference>
<accession>A0AAC9TYK5</accession>
<evidence type="ECO:0000259" key="1">
    <source>
        <dbReference type="Pfam" id="PF01471"/>
    </source>
</evidence>